<sequence length="391" mass="41349">VSSDNGSIAISGNQGVNIGNGTNVTAKDDVDITSPNGSINVTGTNVTEQTGKVNITAKENTTIENSNISGNQGVVINSTNGTTTINSSYVSSDNGSIAISGNQGVNIGNGTNVTAKDDVDVTSPNGSINIVGTNVTAETGKINITAKENTTIINSNISSNTGITINSTNGSTLVDGNTITTSGDLEIGSNANTTVTNNTFNVGDHTNLTSVSYEAITFTGNKGVINSTPSYNGRYSDNDSVLIINPNLTINHTLTNPQPIDPSMQDPASNYDDWLIDSEDYYELEKGDRIGEMYNEENLSVTVNVNYIPVGETITVTPTAYHISTCMATIDDVLANYQITYEDSQTLSIDQLIRKYNVSKADTARFSSACSIVPSYLHNKLSDSKSKKEDK</sequence>
<dbReference type="EMBL" id="NRJG01000001">
    <property type="protein sequence ID" value="RIY40826.1"/>
    <property type="molecule type" value="Genomic_DNA"/>
</dbReference>
<evidence type="ECO:0000256" key="1">
    <source>
        <dbReference type="SAM" id="MobiDB-lite"/>
    </source>
</evidence>
<name>A0A3A1YTK0_9GAMM</name>
<accession>A0A3A1YTK0</accession>
<gene>
    <name evidence="2" type="ORF">CKF58_00060</name>
</gene>
<dbReference type="Proteomes" id="UP000265916">
    <property type="component" value="Unassembled WGS sequence"/>
</dbReference>
<feature type="non-terminal residue" evidence="2">
    <location>
        <position position="1"/>
    </location>
</feature>
<proteinExistence type="predicted"/>
<keyword evidence="3" id="KW-1185">Reference proteome</keyword>
<comment type="caution">
    <text evidence="2">The sequence shown here is derived from an EMBL/GenBank/DDBJ whole genome shotgun (WGS) entry which is preliminary data.</text>
</comment>
<evidence type="ECO:0000313" key="2">
    <source>
        <dbReference type="EMBL" id="RIY40826.1"/>
    </source>
</evidence>
<feature type="compositionally biased region" description="Polar residues" evidence="1">
    <location>
        <begin position="1"/>
        <end position="25"/>
    </location>
</feature>
<dbReference type="RefSeq" id="WP_222987619.1">
    <property type="nucleotide sequence ID" value="NZ_NRJG01000001.1"/>
</dbReference>
<protein>
    <submittedName>
        <fullName evidence="2">Uncharacterized protein</fullName>
    </submittedName>
</protein>
<dbReference type="AlphaFoldDB" id="A0A3A1YTK0"/>
<organism evidence="2 3">
    <name type="scientific">Psittacicella hinzii</name>
    <dbReference type="NCBI Taxonomy" id="2028575"/>
    <lineage>
        <taxon>Bacteria</taxon>
        <taxon>Pseudomonadati</taxon>
        <taxon>Pseudomonadota</taxon>
        <taxon>Gammaproteobacteria</taxon>
        <taxon>Pasteurellales</taxon>
        <taxon>Psittacicellaceae</taxon>
        <taxon>Psittacicella</taxon>
    </lineage>
</organism>
<evidence type="ECO:0000313" key="3">
    <source>
        <dbReference type="Proteomes" id="UP000265916"/>
    </source>
</evidence>
<feature type="region of interest" description="Disordered" evidence="1">
    <location>
        <begin position="1"/>
        <end position="44"/>
    </location>
</feature>
<reference evidence="2 3" key="1">
    <citation type="submission" date="2017-08" db="EMBL/GenBank/DDBJ databases">
        <title>Reclassification of Bisgaard taxon 37 and 44.</title>
        <authorList>
            <person name="Christensen H."/>
        </authorList>
    </citation>
    <scope>NUCLEOTIDE SEQUENCE [LARGE SCALE GENOMIC DNA]</scope>
    <source>
        <strain evidence="2 3">111</strain>
    </source>
</reference>
<feature type="compositionally biased region" description="Polar residues" evidence="1">
    <location>
        <begin position="33"/>
        <end position="44"/>
    </location>
</feature>